<gene>
    <name evidence="5" type="ORF">BD293_3994</name>
</gene>
<dbReference type="PRINTS" id="PR00040">
    <property type="entry name" value="HTHMERR"/>
</dbReference>
<dbReference type="SMART" id="SM00422">
    <property type="entry name" value="HTH_MERR"/>
    <property type="match status" value="1"/>
</dbReference>
<dbReference type="InterPro" id="IPR047057">
    <property type="entry name" value="MerR_fam"/>
</dbReference>
<protein>
    <submittedName>
        <fullName evidence="5">MerR family mercuric resistance operon transcriptional regulator</fullName>
    </submittedName>
</protein>
<evidence type="ECO:0000313" key="6">
    <source>
        <dbReference type="Proteomes" id="UP000320582"/>
    </source>
</evidence>
<keyword evidence="2" id="KW-0238">DNA-binding</keyword>
<reference evidence="5 6" key="1">
    <citation type="submission" date="2019-06" db="EMBL/GenBank/DDBJ databases">
        <title>Genomic Encyclopedia of Archaeal and Bacterial Type Strains, Phase II (KMG-II): from individual species to whole genera.</title>
        <authorList>
            <person name="Goeker M."/>
        </authorList>
    </citation>
    <scope>NUCLEOTIDE SEQUENCE [LARGE SCALE GENOMIC DNA]</scope>
    <source>
        <strain evidence="5 6">DSM 18423</strain>
    </source>
</reference>
<dbReference type="AlphaFoldDB" id="A0A543K4S2"/>
<dbReference type="RefSeq" id="WP_142085156.1">
    <property type="nucleotide sequence ID" value="NZ_VFPT01000003.1"/>
</dbReference>
<dbReference type="Pfam" id="PF00376">
    <property type="entry name" value="MerR"/>
    <property type="match status" value="1"/>
</dbReference>
<evidence type="ECO:0000259" key="4">
    <source>
        <dbReference type="PROSITE" id="PS50937"/>
    </source>
</evidence>
<keyword evidence="6" id="KW-1185">Reference proteome</keyword>
<organism evidence="5 6">
    <name type="scientific">Roseinatronobacter monicus</name>
    <dbReference type="NCBI Taxonomy" id="393481"/>
    <lineage>
        <taxon>Bacteria</taxon>
        <taxon>Pseudomonadati</taxon>
        <taxon>Pseudomonadota</taxon>
        <taxon>Alphaproteobacteria</taxon>
        <taxon>Rhodobacterales</taxon>
        <taxon>Paracoccaceae</taxon>
        <taxon>Roseinatronobacter</taxon>
    </lineage>
</organism>
<keyword evidence="3" id="KW-0804">Transcription</keyword>
<name>A0A543K4S2_9RHOB</name>
<dbReference type="SUPFAM" id="SSF46955">
    <property type="entry name" value="Putative DNA-binding domain"/>
    <property type="match status" value="1"/>
</dbReference>
<dbReference type="OrthoDB" id="9802944at2"/>
<dbReference type="InterPro" id="IPR000551">
    <property type="entry name" value="MerR-type_HTH_dom"/>
</dbReference>
<keyword evidence="1" id="KW-0805">Transcription regulation</keyword>
<evidence type="ECO:0000256" key="1">
    <source>
        <dbReference type="ARBA" id="ARBA00023015"/>
    </source>
</evidence>
<dbReference type="PANTHER" id="PTHR30204:SF92">
    <property type="entry name" value="HTH-TYPE TRANSCRIPTIONAL REGULATOR ZNTR"/>
    <property type="match status" value="1"/>
</dbReference>
<dbReference type="Proteomes" id="UP000320582">
    <property type="component" value="Unassembled WGS sequence"/>
</dbReference>
<dbReference type="PANTHER" id="PTHR30204">
    <property type="entry name" value="REDOX-CYCLING DRUG-SENSING TRANSCRIPTIONAL ACTIVATOR SOXR"/>
    <property type="match status" value="1"/>
</dbReference>
<dbReference type="PROSITE" id="PS50937">
    <property type="entry name" value="HTH_MERR_2"/>
    <property type="match status" value="1"/>
</dbReference>
<dbReference type="InterPro" id="IPR015358">
    <property type="entry name" value="Tscrpt_reg_MerR_DNA-bd"/>
</dbReference>
<dbReference type="GO" id="GO:0003700">
    <property type="term" value="F:DNA-binding transcription factor activity"/>
    <property type="evidence" value="ECO:0007669"/>
    <property type="project" value="InterPro"/>
</dbReference>
<proteinExistence type="predicted"/>
<dbReference type="InterPro" id="IPR009061">
    <property type="entry name" value="DNA-bd_dom_put_sf"/>
</dbReference>
<dbReference type="Gene3D" id="1.10.1660.10">
    <property type="match status" value="1"/>
</dbReference>
<dbReference type="CDD" id="cd04785">
    <property type="entry name" value="HTH_CadR-PbrR-like"/>
    <property type="match status" value="1"/>
</dbReference>
<evidence type="ECO:0000256" key="2">
    <source>
        <dbReference type="ARBA" id="ARBA00023125"/>
    </source>
</evidence>
<dbReference type="Pfam" id="PF09278">
    <property type="entry name" value="MerR-DNA-bind"/>
    <property type="match status" value="1"/>
</dbReference>
<dbReference type="EMBL" id="VFPT01000003">
    <property type="protein sequence ID" value="TQM90077.1"/>
    <property type="molecule type" value="Genomic_DNA"/>
</dbReference>
<sequence>MSGHKSESGLSRGELARATGSNIETIRYYEKTGLLPDPPRTGAGYRVYSAAHALRLRFILRARELGFSMDDIRGLLGLGDGAAPTCSEVKYRTERHLSDVRAKIADLKRIEAVLAQTAAQCSGDQVPQCPVLRTLAGD</sequence>
<evidence type="ECO:0000313" key="5">
    <source>
        <dbReference type="EMBL" id="TQM90077.1"/>
    </source>
</evidence>
<feature type="domain" description="HTH merR-type" evidence="4">
    <location>
        <begin position="13"/>
        <end position="78"/>
    </location>
</feature>
<dbReference type="GO" id="GO:0003677">
    <property type="term" value="F:DNA binding"/>
    <property type="evidence" value="ECO:0007669"/>
    <property type="project" value="UniProtKB-KW"/>
</dbReference>
<accession>A0A543K4S2</accession>
<evidence type="ECO:0000256" key="3">
    <source>
        <dbReference type="ARBA" id="ARBA00023163"/>
    </source>
</evidence>
<comment type="caution">
    <text evidence="5">The sequence shown here is derived from an EMBL/GenBank/DDBJ whole genome shotgun (WGS) entry which is preliminary data.</text>
</comment>